<dbReference type="RefSeq" id="WP_003322814.1">
    <property type="nucleotide sequence ID" value="NZ_ALPT02000017.1"/>
</dbReference>
<organism evidence="1 3">
    <name type="scientific">Alkalihalobacillus alcalophilus ATCC 27647 = CGMCC 1.3604</name>
    <dbReference type="NCBI Taxonomy" id="1218173"/>
    <lineage>
        <taxon>Bacteria</taxon>
        <taxon>Bacillati</taxon>
        <taxon>Bacillota</taxon>
        <taxon>Bacilli</taxon>
        <taxon>Bacillales</taxon>
        <taxon>Bacillaceae</taxon>
        <taxon>Alkalihalobacillus</taxon>
    </lineage>
</organism>
<name>A0A094YWS3_ALKAL</name>
<accession>A0A094YWS3</accession>
<dbReference type="Proteomes" id="UP000002754">
    <property type="component" value="Unassembled WGS sequence"/>
</dbReference>
<protein>
    <submittedName>
        <fullName evidence="1">Uncharacterized protein</fullName>
    </submittedName>
</protein>
<comment type="caution">
    <text evidence="1">The sequence shown here is derived from an EMBL/GenBank/DDBJ whole genome shotgun (WGS) entry which is preliminary data.</text>
</comment>
<dbReference type="EMBL" id="ALPT02000017">
    <property type="protein sequence ID" value="KGA97977.1"/>
    <property type="molecule type" value="Genomic_DNA"/>
</dbReference>
<dbReference type="Proteomes" id="UP000297014">
    <property type="component" value="Unassembled WGS sequence"/>
</dbReference>
<dbReference type="EMBL" id="JALP01000209">
    <property type="protein sequence ID" value="THG89622.1"/>
    <property type="molecule type" value="Genomic_DNA"/>
</dbReference>
<dbReference type="AlphaFoldDB" id="A0A094YWS3"/>
<gene>
    <name evidence="2" type="ORF">AJ85_16045</name>
    <name evidence="1" type="ORF">BALCAV_0206765</name>
</gene>
<dbReference type="STRING" id="1218173.BALCAV_0206765"/>
<evidence type="ECO:0000313" key="4">
    <source>
        <dbReference type="Proteomes" id="UP000297014"/>
    </source>
</evidence>
<sequence>MNIFQGLHTDEQTLTRWDKLFVPAFDLFYFINETEAMQYLVKDTLIMTRKEFANDARLYTMNVTNSLFLWQVKKVASVVAVVPNELFLTWSVEQQVKVLLEQHRLGRGLVWDEQLIDYYFSKLDKETKSRLLQIIEEFFLFSYEGKRIVAINHHNWNQLSWEQKVFFLKVYATLFVNYEDVWTSLQIEKKEFIQKEYPHLLKFINRYPEQNGANCFATVLAAATEKQYNADWIINQWLQPDSFLLGLKQRDYVFAFEMETIEESMLKAEDVIIWKNDENELIHTNFYLGVGLVFNKDGQLMFNPWQIITIEQLSSTWQGKIEIYRKKD</sequence>
<reference evidence="1 3" key="1">
    <citation type="journal article" date="2014" name="Genome Announc.">
        <title>Draft Genome Sequence of Bacillus alcalophilus AV1934, a Classic Alkaliphile Isolated from Human Feces in 1934.</title>
        <authorList>
            <person name="Attie O."/>
            <person name="Jayaprakash A."/>
            <person name="Shah H."/>
            <person name="Paulsen I.T."/>
            <person name="Morino M."/>
            <person name="Takahashi Y."/>
            <person name="Narumi I."/>
            <person name="Sachidanandam R."/>
            <person name="Satoh K."/>
            <person name="Ito M."/>
            <person name="Krulwich T.A."/>
        </authorList>
    </citation>
    <scope>NUCLEOTIDE SEQUENCE [LARGE SCALE GENOMIC DNA]</scope>
    <source>
        <strain evidence="1 3">AV1934</strain>
    </source>
</reference>
<reference evidence="2 4" key="2">
    <citation type="submission" date="2014-01" db="EMBL/GenBank/DDBJ databases">
        <title>Draft genome sequencing of Bacillus alcalophilus CGMCC 1.3604.</title>
        <authorList>
            <person name="Yang J."/>
            <person name="Diao L."/>
            <person name="Yang S."/>
        </authorList>
    </citation>
    <scope>NUCLEOTIDE SEQUENCE [LARGE SCALE GENOMIC DNA]</scope>
    <source>
        <strain evidence="2 4">CGMCC 1.3604</strain>
    </source>
</reference>
<evidence type="ECO:0000313" key="1">
    <source>
        <dbReference type="EMBL" id="KGA97977.1"/>
    </source>
</evidence>
<dbReference type="eggNOG" id="ENOG502ZBQ7">
    <property type="taxonomic scope" value="Bacteria"/>
</dbReference>
<dbReference type="OrthoDB" id="2139078at2"/>
<evidence type="ECO:0000313" key="3">
    <source>
        <dbReference type="Proteomes" id="UP000002754"/>
    </source>
</evidence>
<proteinExistence type="predicted"/>
<evidence type="ECO:0000313" key="2">
    <source>
        <dbReference type="EMBL" id="THG89622.1"/>
    </source>
</evidence>
<keyword evidence="3" id="KW-1185">Reference proteome</keyword>